<dbReference type="UniPathway" id="UPA00143"/>
<dbReference type="InterPro" id="IPR048409">
    <property type="entry name" value="DTX3L_KH-like"/>
</dbReference>
<dbReference type="PROSITE" id="PS50089">
    <property type="entry name" value="ZF_RING_2"/>
    <property type="match status" value="1"/>
</dbReference>
<evidence type="ECO:0000256" key="6">
    <source>
        <dbReference type="ARBA" id="ARBA00022771"/>
    </source>
</evidence>
<dbReference type="Pfam" id="PF13923">
    <property type="entry name" value="zf-C3HC4_2"/>
    <property type="match status" value="1"/>
</dbReference>
<evidence type="ECO:0000256" key="8">
    <source>
        <dbReference type="PROSITE-ProRule" id="PRU00175"/>
    </source>
</evidence>
<dbReference type="Pfam" id="PF21718">
    <property type="entry name" value="KH_DTX3L"/>
    <property type="match status" value="2"/>
</dbReference>
<dbReference type="InterPro" id="IPR001841">
    <property type="entry name" value="Znf_RING"/>
</dbReference>
<dbReference type="SUPFAM" id="SSF57850">
    <property type="entry name" value="RING/U-box"/>
    <property type="match status" value="1"/>
</dbReference>
<dbReference type="InterPro" id="IPR017907">
    <property type="entry name" value="Znf_RING_CS"/>
</dbReference>
<keyword evidence="12" id="KW-1185">Reference proteome</keyword>
<dbReference type="Pfam" id="PF21717">
    <property type="entry name" value="DTX3L_a-b"/>
    <property type="match status" value="1"/>
</dbReference>
<keyword evidence="4 9" id="KW-0808">Transferase</keyword>
<dbReference type="GO" id="GO:0016567">
    <property type="term" value="P:protein ubiquitination"/>
    <property type="evidence" value="ECO:0007669"/>
    <property type="project" value="UniProtKB-UniRule"/>
</dbReference>
<feature type="domain" description="RING-type" evidence="10">
    <location>
        <begin position="493"/>
        <end position="532"/>
    </location>
</feature>
<keyword evidence="9" id="KW-0963">Cytoplasm</keyword>
<dbReference type="Proteomes" id="UP000053641">
    <property type="component" value="Unassembled WGS sequence"/>
</dbReference>
<dbReference type="CDD" id="cd09633">
    <property type="entry name" value="Deltex_C"/>
    <property type="match status" value="1"/>
</dbReference>
<dbReference type="Gene3D" id="3.30.40.10">
    <property type="entry name" value="Zinc/RING finger domain, C3HC4 (zinc finger)"/>
    <property type="match status" value="1"/>
</dbReference>
<feature type="non-terminal residue" evidence="11">
    <location>
        <position position="672"/>
    </location>
</feature>
<dbReference type="InterPro" id="IPR039396">
    <property type="entry name" value="Deltex_C"/>
</dbReference>
<keyword evidence="7 9" id="KW-0862">Zinc</keyword>
<comment type="pathway">
    <text evidence="2 9">Protein modification; protein ubiquitination.</text>
</comment>
<organism evidence="11 12">
    <name type="scientific">Tinamus guttatus</name>
    <name type="common">White-throated tinamou</name>
    <dbReference type="NCBI Taxonomy" id="94827"/>
    <lineage>
        <taxon>Eukaryota</taxon>
        <taxon>Metazoa</taxon>
        <taxon>Chordata</taxon>
        <taxon>Craniata</taxon>
        <taxon>Vertebrata</taxon>
        <taxon>Euteleostomi</taxon>
        <taxon>Archelosauria</taxon>
        <taxon>Archosauria</taxon>
        <taxon>Dinosauria</taxon>
        <taxon>Saurischia</taxon>
        <taxon>Theropoda</taxon>
        <taxon>Coelurosauria</taxon>
        <taxon>Aves</taxon>
        <taxon>Palaeognathae</taxon>
        <taxon>Tinamiformes</taxon>
        <taxon>Tinamidae</taxon>
        <taxon>Tinamus</taxon>
    </lineage>
</organism>
<dbReference type="FunFam" id="3.30.390.130:FF:000001">
    <property type="entry name" value="Probable E3 ubiquitin-protein ligase DTX3"/>
    <property type="match status" value="1"/>
</dbReference>
<dbReference type="InterPro" id="IPR048418">
    <property type="entry name" value="DTX3L_a/b_dom"/>
</dbReference>
<dbReference type="GO" id="GO:0007219">
    <property type="term" value="P:Notch signaling pathway"/>
    <property type="evidence" value="ECO:0007669"/>
    <property type="project" value="InterPro"/>
</dbReference>
<dbReference type="GO" id="GO:0061630">
    <property type="term" value="F:ubiquitin protein ligase activity"/>
    <property type="evidence" value="ECO:0007669"/>
    <property type="project" value="UniProtKB-UniRule"/>
</dbReference>
<dbReference type="SMART" id="SM00184">
    <property type="entry name" value="RING"/>
    <property type="match status" value="1"/>
</dbReference>
<dbReference type="InterPro" id="IPR013083">
    <property type="entry name" value="Znf_RING/FYVE/PHD"/>
</dbReference>
<evidence type="ECO:0000256" key="1">
    <source>
        <dbReference type="ARBA" id="ARBA00000900"/>
    </source>
</evidence>
<evidence type="ECO:0000256" key="4">
    <source>
        <dbReference type="ARBA" id="ARBA00022679"/>
    </source>
</evidence>
<dbReference type="EC" id="2.3.2.27" evidence="9"/>
<dbReference type="Pfam" id="PF18102">
    <property type="entry name" value="DTC"/>
    <property type="match status" value="1"/>
</dbReference>
<feature type="non-terminal residue" evidence="11">
    <location>
        <position position="1"/>
    </location>
</feature>
<evidence type="ECO:0000313" key="12">
    <source>
        <dbReference type="Proteomes" id="UP000053641"/>
    </source>
</evidence>
<dbReference type="EMBL" id="KL884870">
    <property type="protein sequence ID" value="KGL72348.1"/>
    <property type="molecule type" value="Genomic_DNA"/>
</dbReference>
<dbReference type="STRING" id="94827.A0A099YTN7"/>
<name>A0A099YTN7_TINGU</name>
<evidence type="ECO:0000256" key="7">
    <source>
        <dbReference type="ARBA" id="ARBA00022833"/>
    </source>
</evidence>
<accession>A0A099YTN7</accession>
<evidence type="ECO:0000313" key="11">
    <source>
        <dbReference type="EMBL" id="KGL72348.1"/>
    </source>
</evidence>
<dbReference type="AlphaFoldDB" id="A0A099YTN7"/>
<dbReference type="PANTHER" id="PTHR12622">
    <property type="entry name" value="DELTEX-RELATED"/>
    <property type="match status" value="1"/>
</dbReference>
<comment type="similarity">
    <text evidence="3 9">Belongs to the Deltex family.</text>
</comment>
<dbReference type="Gene3D" id="3.30.390.130">
    <property type="match status" value="1"/>
</dbReference>
<gene>
    <name evidence="11" type="ORF">N309_06896</name>
</gene>
<proteinExistence type="inferred from homology"/>
<evidence type="ECO:0000256" key="9">
    <source>
        <dbReference type="RuleBase" id="RU367105"/>
    </source>
</evidence>
<evidence type="ECO:0000256" key="3">
    <source>
        <dbReference type="ARBA" id="ARBA00009413"/>
    </source>
</evidence>
<dbReference type="InterPro" id="IPR039398">
    <property type="entry name" value="Deltex_fam"/>
</dbReference>
<evidence type="ECO:0000256" key="5">
    <source>
        <dbReference type="ARBA" id="ARBA00022723"/>
    </source>
</evidence>
<evidence type="ECO:0000259" key="10">
    <source>
        <dbReference type="PROSITE" id="PS50089"/>
    </source>
</evidence>
<reference evidence="11 12" key="1">
    <citation type="submission" date="2014-06" db="EMBL/GenBank/DDBJ databases">
        <title>Genome evolution of avian class.</title>
        <authorList>
            <person name="Zhang G."/>
            <person name="Li C."/>
        </authorList>
    </citation>
    <scope>NUCLEOTIDE SEQUENCE [LARGE SCALE GENOMIC DNA]</scope>
    <source>
        <strain evidence="11">BGI_N309</strain>
    </source>
</reference>
<evidence type="ECO:0000256" key="2">
    <source>
        <dbReference type="ARBA" id="ARBA00004906"/>
    </source>
</evidence>
<sequence>DKKNVESRGKHVLEVGEQSLEILMEPGQGAGSPEEQPSAEAMTRKVPRGVTASLTAAHLHEAVGQRLAVLLATIFIEVSVTLNASMFTEQQREKITMLCPNLRRKRSPGFETLTGDYTDIEKVYRYCKDLLAGDDESHRFSHSESKSDMEVENGVDAEKMLCVPSAHYEYFSHAYKEEMRELCGHFGVDIKCNNNDSGNTQICFTCDTNPTLIQSAKEAFTTIFQKSIQDLNQKKIPFANNKQLKEAEMKINARFPNLLVKQEGNELLLRGPTSKILAAKEFLGEESENSQTEKNMHVSSEFYKYRNGIEVDASEFKLLEPILSKEIEDISQNFDTMVDNISLGQKMVIRFRPRFNGFDMSAHATESFISAFQNASAKRREKGISWKLSEDEKKRYMLADGKQLEDLHVKFKEEKFVSGSLPNYLRAAEKHDMNLDTEETAQAKNRAALVSYPSHREASRVSEMKYDRQKIKFSSKEQVKSKAEDEEQGKDVCPVCMDKINNKEVLTKCKHAFCKGCIEQAMTYKKACPVCHTYYGLEQGDQPEGTMTFKTIHEQLPGYPKCKTIEITYNMHGGIQTNRHPNPGKRYPGTIRKAYLPDNKEGQEILHLLRKAFDQKLIFTVGQSRTTGMPDVITWNDIHHKTQIRGGPINFGYPDSDYLKRVRSELKAKGIE</sequence>
<dbReference type="GO" id="GO:0008270">
    <property type="term" value="F:zinc ion binding"/>
    <property type="evidence" value="ECO:0007669"/>
    <property type="project" value="UniProtKB-KW"/>
</dbReference>
<comment type="subcellular location">
    <subcellularLocation>
        <location evidence="9">Cytoplasm</location>
    </subcellularLocation>
</comment>
<dbReference type="PROSITE" id="PS00518">
    <property type="entry name" value="ZF_RING_1"/>
    <property type="match status" value="1"/>
</dbReference>
<dbReference type="GO" id="GO:0005737">
    <property type="term" value="C:cytoplasm"/>
    <property type="evidence" value="ECO:0007669"/>
    <property type="project" value="UniProtKB-SubCell"/>
</dbReference>
<dbReference type="InterPro" id="IPR039399">
    <property type="entry name" value="Deltex_C_sf"/>
</dbReference>
<keyword evidence="5 9" id="KW-0479">Metal-binding</keyword>
<keyword evidence="6 8" id="KW-0863">Zinc-finger</keyword>
<comment type="catalytic activity">
    <reaction evidence="1 9">
        <text>S-ubiquitinyl-[E2 ubiquitin-conjugating enzyme]-L-cysteine + [acceptor protein]-L-lysine = [E2 ubiquitin-conjugating enzyme]-L-cysteine + N(6)-ubiquitinyl-[acceptor protein]-L-lysine.</text>
        <dbReference type="EC" id="2.3.2.27"/>
    </reaction>
</comment>
<protein>
    <recommendedName>
        <fullName evidence="9">E3 ubiquitin-protein ligase</fullName>
        <ecNumber evidence="9">2.3.2.27</ecNumber>
    </recommendedName>
</protein>